<reference evidence="3" key="1">
    <citation type="journal article" date="2019" name="Int. J. Syst. Evol. Microbiol.">
        <title>The Global Catalogue of Microorganisms (GCM) 10K type strain sequencing project: providing services to taxonomists for standard genome sequencing and annotation.</title>
        <authorList>
            <consortium name="The Broad Institute Genomics Platform"/>
            <consortium name="The Broad Institute Genome Sequencing Center for Infectious Disease"/>
            <person name="Wu L."/>
            <person name="Ma J."/>
        </authorList>
    </citation>
    <scope>NUCLEOTIDE SEQUENCE [LARGE SCALE GENOMIC DNA]</scope>
    <source>
        <strain evidence="3">CCM 7044</strain>
    </source>
</reference>
<organism evidence="2 3">
    <name type="scientific">Promicromonospora vindobonensis</name>
    <dbReference type="NCBI Taxonomy" id="195748"/>
    <lineage>
        <taxon>Bacteria</taxon>
        <taxon>Bacillati</taxon>
        <taxon>Actinomycetota</taxon>
        <taxon>Actinomycetes</taxon>
        <taxon>Micrococcales</taxon>
        <taxon>Promicromonosporaceae</taxon>
        <taxon>Promicromonospora</taxon>
    </lineage>
</organism>
<dbReference type="NCBIfam" id="TIGR00778">
    <property type="entry name" value="ahpD_dom"/>
    <property type="match status" value="1"/>
</dbReference>
<dbReference type="SUPFAM" id="SSF69118">
    <property type="entry name" value="AhpD-like"/>
    <property type="match status" value="1"/>
</dbReference>
<gene>
    <name evidence="2" type="ORF">ACFS27_02540</name>
</gene>
<accession>A0ABW5VN88</accession>
<dbReference type="Proteomes" id="UP001597479">
    <property type="component" value="Unassembled WGS sequence"/>
</dbReference>
<dbReference type="InterPro" id="IPR029032">
    <property type="entry name" value="AhpD-like"/>
</dbReference>
<dbReference type="PANTHER" id="PTHR35446:SF2">
    <property type="entry name" value="CARBOXYMUCONOLACTONE DECARBOXYLASE-LIKE DOMAIN-CONTAINING PROTEIN"/>
    <property type="match status" value="1"/>
</dbReference>
<dbReference type="PANTHER" id="PTHR35446">
    <property type="entry name" value="SI:CH211-175M2.5"/>
    <property type="match status" value="1"/>
</dbReference>
<dbReference type="Pfam" id="PF02627">
    <property type="entry name" value="CMD"/>
    <property type="match status" value="1"/>
</dbReference>
<dbReference type="RefSeq" id="WP_377180024.1">
    <property type="nucleotide sequence ID" value="NZ_JBHUOG010000001.1"/>
</dbReference>
<keyword evidence="3" id="KW-1185">Reference proteome</keyword>
<name>A0ABW5VN88_9MICO</name>
<protein>
    <submittedName>
        <fullName evidence="2">Carboxymuconolactone decarboxylase family protein</fullName>
    </submittedName>
</protein>
<dbReference type="InterPro" id="IPR004675">
    <property type="entry name" value="AhpD_core"/>
</dbReference>
<dbReference type="Gene3D" id="1.20.1290.10">
    <property type="entry name" value="AhpD-like"/>
    <property type="match status" value="1"/>
</dbReference>
<evidence type="ECO:0000313" key="2">
    <source>
        <dbReference type="EMBL" id="MFD2792419.1"/>
    </source>
</evidence>
<sequence>MDGYLDSSSPRARSTRPFLDKVIPEAWQAAAALSTVIREAAAQRGLSTQESELIKVRTSQINGCAFCLDLHSREARQAGIPQQKLDLLPAWRATEAFTERERAALAVAEASTVLPLDEKSAADLSGARSTLGQEAFVAAEWVAVAINTFNRISILSGHPVRPRDIAGKLVR</sequence>
<feature type="domain" description="Carboxymuconolactone decarboxylase-like" evidence="1">
    <location>
        <begin position="36"/>
        <end position="110"/>
    </location>
</feature>
<dbReference type="EMBL" id="JBHUOG010000001">
    <property type="protein sequence ID" value="MFD2792419.1"/>
    <property type="molecule type" value="Genomic_DNA"/>
</dbReference>
<evidence type="ECO:0000259" key="1">
    <source>
        <dbReference type="Pfam" id="PF02627"/>
    </source>
</evidence>
<comment type="caution">
    <text evidence="2">The sequence shown here is derived from an EMBL/GenBank/DDBJ whole genome shotgun (WGS) entry which is preliminary data.</text>
</comment>
<proteinExistence type="predicted"/>
<evidence type="ECO:0000313" key="3">
    <source>
        <dbReference type="Proteomes" id="UP001597479"/>
    </source>
</evidence>
<dbReference type="InterPro" id="IPR003779">
    <property type="entry name" value="CMD-like"/>
</dbReference>